<dbReference type="Proteomes" id="UP000033457">
    <property type="component" value="Chromosome"/>
</dbReference>
<evidence type="ECO:0000313" key="3">
    <source>
        <dbReference type="Proteomes" id="UP000033457"/>
    </source>
</evidence>
<reference evidence="1 3" key="1">
    <citation type="journal article" date="2015" name="Genome Announc.">
        <title>Complete Genome Sequence of Corynebacterium kutscheri DSM 20755, a Corynebacterial Type Strain with Remarkably Low G+C Content of Chromosomal DNA.</title>
        <authorList>
            <person name="Ruckert C."/>
            <person name="Albersmeier A."/>
            <person name="Winkler A."/>
            <person name="Tauch A."/>
        </authorList>
    </citation>
    <scope>NUCLEOTIDE SEQUENCE [LARGE SCALE GENOMIC DNA]</scope>
    <source>
        <strain evidence="1 3">DSM 20755</strain>
    </source>
</reference>
<gene>
    <name evidence="2" type="ORF">NCTC949_01477</name>
    <name evidence="1" type="ORF">UL82_04555</name>
</gene>
<dbReference type="EMBL" id="LR134377">
    <property type="protein sequence ID" value="VEH07002.1"/>
    <property type="molecule type" value="Genomic_DNA"/>
</dbReference>
<keyword evidence="3" id="KW-1185">Reference proteome</keyword>
<evidence type="ECO:0000313" key="4">
    <source>
        <dbReference type="Proteomes" id="UP000271380"/>
    </source>
</evidence>
<reference evidence="2 4" key="2">
    <citation type="submission" date="2018-12" db="EMBL/GenBank/DDBJ databases">
        <authorList>
            <consortium name="Pathogen Informatics"/>
        </authorList>
    </citation>
    <scope>NUCLEOTIDE SEQUENCE [LARGE SCALE GENOMIC DNA]</scope>
    <source>
        <strain evidence="2 4">NCTC949</strain>
    </source>
</reference>
<name>A0A0F6QZD9_9CORY</name>
<protein>
    <submittedName>
        <fullName evidence="1">Uncharacterized protein</fullName>
    </submittedName>
</protein>
<evidence type="ECO:0000313" key="2">
    <source>
        <dbReference type="EMBL" id="VEH07002.1"/>
    </source>
</evidence>
<dbReference type="EMBL" id="CP011312">
    <property type="protein sequence ID" value="AKE41097.1"/>
    <property type="molecule type" value="Genomic_DNA"/>
</dbReference>
<organism evidence="1 3">
    <name type="scientific">Corynebacterium kutscheri</name>
    <dbReference type="NCBI Taxonomy" id="35755"/>
    <lineage>
        <taxon>Bacteria</taxon>
        <taxon>Bacillati</taxon>
        <taxon>Actinomycetota</taxon>
        <taxon>Actinomycetes</taxon>
        <taxon>Mycobacteriales</taxon>
        <taxon>Corynebacteriaceae</taxon>
        <taxon>Corynebacterium</taxon>
    </lineage>
</organism>
<dbReference type="HOGENOM" id="CLU_2536892_0_0_11"/>
<dbReference type="KEGG" id="cku:UL82_04555"/>
<sequence>MWEKNGDDFLVARYLILRNLTEDPEEASSANAALLGEVRQLEDRLGLSPMAMKRLQWEIEDIQPVLVSDDVRVVDARERFGKL</sequence>
<proteinExistence type="predicted"/>
<dbReference type="Proteomes" id="UP000271380">
    <property type="component" value="Chromosome"/>
</dbReference>
<evidence type="ECO:0000313" key="1">
    <source>
        <dbReference type="EMBL" id="AKE41097.1"/>
    </source>
</evidence>
<dbReference type="AlphaFoldDB" id="A0A0F6QZD9"/>
<accession>A0A0F6QZD9</accession>